<dbReference type="RefSeq" id="WP_017683902.1">
    <property type="nucleotide sequence ID" value="NZ_BGKA01000021.1"/>
</dbReference>
<accession>A0A0K8M7W8</accession>
<evidence type="ECO:0000256" key="1">
    <source>
        <dbReference type="SAM" id="Phobius"/>
    </source>
</evidence>
<keyword evidence="1" id="KW-0472">Membrane</keyword>
<feature type="transmembrane region" description="Helical" evidence="1">
    <location>
        <begin position="12"/>
        <end position="29"/>
    </location>
</feature>
<proteinExistence type="predicted"/>
<name>A0A0K8M7W8_PSESF</name>
<keyword evidence="1" id="KW-1133">Transmembrane helix</keyword>
<organism evidence="3 5">
    <name type="scientific">Pseudomonas syringae pv. actinidiae</name>
    <dbReference type="NCBI Taxonomy" id="103796"/>
    <lineage>
        <taxon>Bacteria</taxon>
        <taxon>Pseudomonadati</taxon>
        <taxon>Pseudomonadota</taxon>
        <taxon>Gammaproteobacteria</taxon>
        <taxon>Pseudomonadales</taxon>
        <taxon>Pseudomonadaceae</taxon>
        <taxon>Pseudomonas</taxon>
        <taxon>Pseudomonas syringae</taxon>
    </lineage>
</organism>
<evidence type="ECO:0000313" key="5">
    <source>
        <dbReference type="Proteomes" id="UP000248291"/>
    </source>
</evidence>
<keyword evidence="1" id="KW-0812">Transmembrane</keyword>
<dbReference type="Proteomes" id="UP000230024">
    <property type="component" value="Chromosome"/>
</dbReference>
<protein>
    <submittedName>
        <fullName evidence="3">Predicted nucleotide-binding protein</fullName>
    </submittedName>
</protein>
<reference evidence="2 4" key="1">
    <citation type="submission" date="2017-11" db="EMBL/GenBank/DDBJ databases">
        <title>Complete DNA Sequence of Pseudomonas syringae pv. actinidiae, biovar 5 (Psa5).</title>
        <authorList>
            <person name="Butler M."/>
            <person name="Taiaroa G."/>
            <person name="Sumpter N."/>
            <person name="Poulter R."/>
        </authorList>
    </citation>
    <scope>NUCLEOTIDE SEQUENCE [LARGE SCALE GENOMIC DNA]</scope>
    <source>
        <strain evidence="2 4">MAFF212063</strain>
    </source>
</reference>
<dbReference type="AlphaFoldDB" id="A0A0K8M7W8"/>
<dbReference type="Proteomes" id="UP000248291">
    <property type="component" value="Unassembled WGS sequence"/>
</dbReference>
<evidence type="ECO:0000313" key="2">
    <source>
        <dbReference type="EMBL" id="ATV20164.1"/>
    </source>
</evidence>
<reference evidence="3 5" key="2">
    <citation type="submission" date="2018-04" db="EMBL/GenBank/DDBJ databases">
        <title>Draft genome sequence of Pseudomonas syringae pv. actinidiae biovar 3 strains isolated from kiwifruit in Kagawa prefecture.</title>
        <authorList>
            <person name="Tabuchi M."/>
            <person name="Saito M."/>
            <person name="Fujiwara S."/>
            <person name="Sasa N."/>
            <person name="Akimitsu K."/>
            <person name="Gomi K."/>
            <person name="Konishi-Sugita S."/>
            <person name="Hamano K."/>
            <person name="Kataoka I."/>
        </authorList>
    </citation>
    <scope>NUCLEOTIDE SEQUENCE [LARGE SCALE GENOMIC DNA]</scope>
    <source>
        <strain evidence="3 5">MAFF212211</strain>
    </source>
</reference>
<gene>
    <name evidence="2" type="ORF">CT122_27845</name>
    <name evidence="3" type="ORF">KPSA3_00708</name>
</gene>
<evidence type="ECO:0000313" key="3">
    <source>
        <dbReference type="EMBL" id="GBH14796.1"/>
    </source>
</evidence>
<dbReference type="EMBL" id="CP024712">
    <property type="protein sequence ID" value="ATV20164.1"/>
    <property type="molecule type" value="Genomic_DNA"/>
</dbReference>
<sequence>MDKRSERLEVLRVLIVIFAPVGLIILIASRYPSMIERRVEARASEQAVRPQPPLVESTLEVIMPDGKRMSEEEVRSFRRL</sequence>
<evidence type="ECO:0000313" key="4">
    <source>
        <dbReference type="Proteomes" id="UP000230024"/>
    </source>
</evidence>
<dbReference type="EMBL" id="BGKA01000021">
    <property type="protein sequence ID" value="GBH14796.1"/>
    <property type="molecule type" value="Genomic_DNA"/>
</dbReference>